<reference evidence="8" key="1">
    <citation type="submission" date="2016-09" db="EMBL/GenBank/DDBJ databases">
        <title>Acidihalobacter prosperus F5.</title>
        <authorList>
            <person name="Khaleque H.N."/>
            <person name="Ramsay J.P."/>
            <person name="Kaksonen A.H."/>
            <person name="Boxall N.J."/>
            <person name="Watkin E.L.J."/>
        </authorList>
    </citation>
    <scope>NUCLEOTIDE SEQUENCE [LARGE SCALE GENOMIC DNA]</scope>
    <source>
        <strain evidence="8">F5</strain>
    </source>
</reference>
<feature type="transmembrane region" description="Helical" evidence="6">
    <location>
        <begin position="177"/>
        <end position="198"/>
    </location>
</feature>
<keyword evidence="5 6" id="KW-0472">Membrane</keyword>
<dbReference type="Proteomes" id="UP000095401">
    <property type="component" value="Chromosome"/>
</dbReference>
<protein>
    <recommendedName>
        <fullName evidence="6">Probable membrane transporter protein</fullName>
    </recommendedName>
</protein>
<dbReference type="AlphaFoldDB" id="A0A1D8IMX7"/>
<keyword evidence="4 6" id="KW-1133">Transmembrane helix</keyword>
<evidence type="ECO:0000256" key="1">
    <source>
        <dbReference type="ARBA" id="ARBA00004141"/>
    </source>
</evidence>
<gene>
    <name evidence="7" type="ORF">BI364_07440</name>
</gene>
<evidence type="ECO:0000256" key="2">
    <source>
        <dbReference type="ARBA" id="ARBA00009142"/>
    </source>
</evidence>
<feature type="transmembrane region" description="Helical" evidence="6">
    <location>
        <begin position="105"/>
        <end position="121"/>
    </location>
</feature>
<accession>A0A1D8IMX7</accession>
<sequence length="250" mass="26204">MDWILIATGLLVATLVTLTGVGGGALMTPVLILGFDLPPAMAVGTDLLYAVFTKSGAALSYARDRRVDWRAAGWMLAGSAPAVILSTAVLMWLGSSQAQDRRIRVAIGLALILSVLSMLLRRQTVLEDSVTRTIHPAWLGGAGAVIGSLVAVSSIGAGSLGMAVLTRLYPGRSVRELVGTDLALAVPVAALAASGHGFLGQVDWRVALNLAIGAVPGIWIGRHLLHRLLEKWLRLILVMVLIGAATRLIV</sequence>
<evidence type="ECO:0000313" key="7">
    <source>
        <dbReference type="EMBL" id="AOU97820.1"/>
    </source>
</evidence>
<dbReference type="PANTHER" id="PTHR43701:SF2">
    <property type="entry name" value="MEMBRANE TRANSPORTER PROTEIN YJNA-RELATED"/>
    <property type="match status" value="1"/>
</dbReference>
<feature type="transmembrane region" description="Helical" evidence="6">
    <location>
        <begin position="71"/>
        <end position="93"/>
    </location>
</feature>
<organism evidence="7 8">
    <name type="scientific">Acidihalobacter yilgarnensis</name>
    <dbReference type="NCBI Taxonomy" id="2819280"/>
    <lineage>
        <taxon>Bacteria</taxon>
        <taxon>Pseudomonadati</taxon>
        <taxon>Pseudomonadota</taxon>
        <taxon>Gammaproteobacteria</taxon>
        <taxon>Chromatiales</taxon>
        <taxon>Ectothiorhodospiraceae</taxon>
        <taxon>Acidihalobacter</taxon>
    </lineage>
</organism>
<keyword evidence="3 6" id="KW-0812">Transmembrane</keyword>
<feature type="transmembrane region" description="Helical" evidence="6">
    <location>
        <begin position="232"/>
        <end position="249"/>
    </location>
</feature>
<keyword evidence="6" id="KW-1003">Cell membrane</keyword>
<feature type="transmembrane region" description="Helical" evidence="6">
    <location>
        <begin position="141"/>
        <end position="165"/>
    </location>
</feature>
<dbReference type="Pfam" id="PF01925">
    <property type="entry name" value="TauE"/>
    <property type="match status" value="1"/>
</dbReference>
<proteinExistence type="inferred from homology"/>
<comment type="similarity">
    <text evidence="2 6">Belongs to the 4-toluene sulfonate uptake permease (TSUP) (TC 2.A.102) family.</text>
</comment>
<evidence type="ECO:0000256" key="4">
    <source>
        <dbReference type="ARBA" id="ARBA00022989"/>
    </source>
</evidence>
<dbReference type="RefSeq" id="WP_070078198.1">
    <property type="nucleotide sequence ID" value="NZ_CP017415.1"/>
</dbReference>
<dbReference type="EMBL" id="CP017415">
    <property type="protein sequence ID" value="AOU97820.1"/>
    <property type="molecule type" value="Genomic_DNA"/>
</dbReference>
<dbReference type="GO" id="GO:0005886">
    <property type="term" value="C:plasma membrane"/>
    <property type="evidence" value="ECO:0007669"/>
    <property type="project" value="UniProtKB-SubCell"/>
</dbReference>
<evidence type="ECO:0000256" key="6">
    <source>
        <dbReference type="RuleBase" id="RU363041"/>
    </source>
</evidence>
<keyword evidence="8" id="KW-1185">Reference proteome</keyword>
<evidence type="ECO:0000256" key="3">
    <source>
        <dbReference type="ARBA" id="ARBA00022692"/>
    </source>
</evidence>
<evidence type="ECO:0000256" key="5">
    <source>
        <dbReference type="ARBA" id="ARBA00023136"/>
    </source>
</evidence>
<comment type="subcellular location">
    <subcellularLocation>
        <location evidence="6">Cell membrane</location>
        <topology evidence="6">Multi-pass membrane protein</topology>
    </subcellularLocation>
    <subcellularLocation>
        <location evidence="1">Membrane</location>
        <topology evidence="1">Multi-pass membrane protein</topology>
    </subcellularLocation>
</comment>
<evidence type="ECO:0000313" key="8">
    <source>
        <dbReference type="Proteomes" id="UP000095401"/>
    </source>
</evidence>
<dbReference type="InterPro" id="IPR051598">
    <property type="entry name" value="TSUP/Inactive_protease-like"/>
</dbReference>
<dbReference type="KEGG" id="aprs:BI364_07440"/>
<dbReference type="PANTHER" id="PTHR43701">
    <property type="entry name" value="MEMBRANE TRANSPORTER PROTEIN MJ0441-RELATED"/>
    <property type="match status" value="1"/>
</dbReference>
<dbReference type="InterPro" id="IPR002781">
    <property type="entry name" value="TM_pro_TauE-like"/>
</dbReference>
<name>A0A1D8IMX7_9GAMM</name>